<dbReference type="EMBL" id="JAATEN010000031">
    <property type="protein sequence ID" value="NJQ03834.1"/>
    <property type="molecule type" value="Genomic_DNA"/>
</dbReference>
<keyword evidence="2" id="KW-1185">Reference proteome</keyword>
<dbReference type="Proteomes" id="UP000695264">
    <property type="component" value="Unassembled WGS sequence"/>
</dbReference>
<name>A0ABX1C804_9ACTN</name>
<evidence type="ECO:0000313" key="2">
    <source>
        <dbReference type="Proteomes" id="UP000695264"/>
    </source>
</evidence>
<reference evidence="1 2" key="1">
    <citation type="submission" date="2020-03" db="EMBL/GenBank/DDBJ databases">
        <title>WGS of actinomycetes isolated from Thailand.</title>
        <authorList>
            <person name="Thawai C."/>
        </authorList>
    </citation>
    <scope>NUCLEOTIDE SEQUENCE [LARGE SCALE GENOMIC DNA]</scope>
    <source>
        <strain evidence="1 2">PLAI 1-29</strain>
    </source>
</reference>
<dbReference type="RefSeq" id="WP_168104454.1">
    <property type="nucleotide sequence ID" value="NZ_JAATEN010000031.1"/>
</dbReference>
<evidence type="ECO:0008006" key="3">
    <source>
        <dbReference type="Google" id="ProtNLM"/>
    </source>
</evidence>
<evidence type="ECO:0000313" key="1">
    <source>
        <dbReference type="EMBL" id="NJQ03834.1"/>
    </source>
</evidence>
<protein>
    <recommendedName>
        <fullName evidence="3">SpcZ</fullName>
    </recommendedName>
</protein>
<accession>A0ABX1C804</accession>
<gene>
    <name evidence="1" type="ORF">HCK00_25790</name>
</gene>
<proteinExistence type="predicted"/>
<sequence length="264" mass="26794">MTSTADGAAAFLNALRSPHATSGSRPGPASPAWLWPVATALHDALPAGSRDGWALRLYALLQERYGKDTVGGPSVGGPGPAVVHDWHRHTVLPLVAGTAPGAEAVPISPLVLLHTEAAAGRPAAAEVWRSALYPVLLHLHAAAYDRTGVHAEGHAVARDYALSRGRTPAEADAYGHEYAELSSTANARAFAEAHALALGDALALAYATGDGGAYADTLPGSQVRAVVRACEQAGPHAPGAGGPAARLSEGFLTALAGTRPLGSS</sequence>
<organism evidence="1 2">
    <name type="scientific">Streptomyces zingiberis</name>
    <dbReference type="NCBI Taxonomy" id="2053010"/>
    <lineage>
        <taxon>Bacteria</taxon>
        <taxon>Bacillati</taxon>
        <taxon>Actinomycetota</taxon>
        <taxon>Actinomycetes</taxon>
        <taxon>Kitasatosporales</taxon>
        <taxon>Streptomycetaceae</taxon>
        <taxon>Streptomyces</taxon>
    </lineage>
</organism>
<comment type="caution">
    <text evidence="1">The sequence shown here is derived from an EMBL/GenBank/DDBJ whole genome shotgun (WGS) entry which is preliminary data.</text>
</comment>